<reference evidence="1" key="1">
    <citation type="journal article" date="2012" name="PLoS ONE">
        <title>Gene sets for utilization of primary and secondary nutrition supplies in the distal gut of endangered iberian lynx.</title>
        <authorList>
            <person name="Alcaide M."/>
            <person name="Messina E."/>
            <person name="Richter M."/>
            <person name="Bargiela R."/>
            <person name="Peplies J."/>
            <person name="Huws S.A."/>
            <person name="Newbold C.J."/>
            <person name="Golyshin P.N."/>
            <person name="Simon M.A."/>
            <person name="Lopez G."/>
            <person name="Yakimov M.M."/>
            <person name="Ferrer M."/>
        </authorList>
    </citation>
    <scope>NUCLEOTIDE SEQUENCE</scope>
</reference>
<gene>
    <name evidence="1" type="ORF">EVA_15791</name>
</gene>
<evidence type="ECO:0000313" key="1">
    <source>
        <dbReference type="EMBL" id="EJW96102.1"/>
    </source>
</evidence>
<accession>J9G2T4</accession>
<dbReference type="AlphaFoldDB" id="J9G2T4"/>
<proteinExistence type="predicted"/>
<comment type="caution">
    <text evidence="1">The sequence shown here is derived from an EMBL/GenBank/DDBJ whole genome shotgun (WGS) entry which is preliminary data.</text>
</comment>
<protein>
    <submittedName>
        <fullName evidence="1">Uncharacterized protein</fullName>
    </submittedName>
</protein>
<dbReference type="EMBL" id="AMCI01005462">
    <property type="protein sequence ID" value="EJW96102.1"/>
    <property type="molecule type" value="Genomic_DNA"/>
</dbReference>
<name>J9G2T4_9ZZZZ</name>
<organism evidence="1">
    <name type="scientific">gut metagenome</name>
    <dbReference type="NCBI Taxonomy" id="749906"/>
    <lineage>
        <taxon>unclassified sequences</taxon>
        <taxon>metagenomes</taxon>
        <taxon>organismal metagenomes</taxon>
    </lineage>
</organism>
<sequence length="188" mass="20892">MVQNLGTRNTRKVEITMVSQIDHCRFVGCGLIMDIDSVIVCKDVNHLHIQVAWETSLTILGQVCKLKGLVVDLLSVPNNSMITFWTTMQAVAIVVLRQLILITIKLELAIGDTVAVSTDQSTIIHVWISHILIDVIIAQHHVCHLSILIWNHHRHKTSAPIGNTSLSSTTIPQHIKSGLLPINLRLKS</sequence>